<evidence type="ECO:0000313" key="3">
    <source>
        <dbReference type="EMBL" id="MFC1419196.1"/>
    </source>
</evidence>
<feature type="transmembrane region" description="Helical" evidence="2">
    <location>
        <begin position="347"/>
        <end position="366"/>
    </location>
</feature>
<name>A0ABV6W025_9ACTN</name>
<feature type="transmembrane region" description="Helical" evidence="2">
    <location>
        <begin position="378"/>
        <end position="400"/>
    </location>
</feature>
<comment type="caution">
    <text evidence="3">The sequence shown here is derived from an EMBL/GenBank/DDBJ whole genome shotgun (WGS) entry which is preliminary data.</text>
</comment>
<feature type="transmembrane region" description="Helical" evidence="2">
    <location>
        <begin position="290"/>
        <end position="309"/>
    </location>
</feature>
<dbReference type="Pfam" id="PF07690">
    <property type="entry name" value="MFS_1"/>
    <property type="match status" value="1"/>
</dbReference>
<feature type="compositionally biased region" description="Basic and acidic residues" evidence="1">
    <location>
        <begin position="220"/>
        <end position="230"/>
    </location>
</feature>
<accession>A0ABV6W025</accession>
<protein>
    <submittedName>
        <fullName evidence="3">MFS transporter</fullName>
    </submittedName>
</protein>
<feature type="transmembrane region" description="Helical" evidence="2">
    <location>
        <begin position="251"/>
        <end position="270"/>
    </location>
</feature>
<dbReference type="SUPFAM" id="SSF103473">
    <property type="entry name" value="MFS general substrate transporter"/>
    <property type="match status" value="1"/>
</dbReference>
<organism evidence="3 4">
    <name type="scientific">Streptacidiphilus cavernicola</name>
    <dbReference type="NCBI Taxonomy" id="3342716"/>
    <lineage>
        <taxon>Bacteria</taxon>
        <taxon>Bacillati</taxon>
        <taxon>Actinomycetota</taxon>
        <taxon>Actinomycetes</taxon>
        <taxon>Kitasatosporales</taxon>
        <taxon>Streptomycetaceae</taxon>
        <taxon>Streptacidiphilus</taxon>
    </lineage>
</organism>
<evidence type="ECO:0000313" key="4">
    <source>
        <dbReference type="Proteomes" id="UP001592531"/>
    </source>
</evidence>
<feature type="transmembrane region" description="Helical" evidence="2">
    <location>
        <begin position="321"/>
        <end position="341"/>
    </location>
</feature>
<dbReference type="Proteomes" id="UP001592531">
    <property type="component" value="Unassembled WGS sequence"/>
</dbReference>
<reference evidence="3 4" key="1">
    <citation type="submission" date="2024-09" db="EMBL/GenBank/DDBJ databases">
        <authorList>
            <person name="Lee S.D."/>
        </authorList>
    </citation>
    <scope>NUCLEOTIDE SEQUENCE [LARGE SCALE GENOMIC DNA]</scope>
    <source>
        <strain evidence="3 4">N8-3</strain>
    </source>
</reference>
<feature type="transmembrane region" description="Helical" evidence="2">
    <location>
        <begin position="157"/>
        <end position="175"/>
    </location>
</feature>
<keyword evidence="4" id="KW-1185">Reference proteome</keyword>
<feature type="compositionally biased region" description="Low complexity" evidence="1">
    <location>
        <begin position="200"/>
        <end position="211"/>
    </location>
</feature>
<keyword evidence="2" id="KW-0472">Membrane</keyword>
<dbReference type="RefSeq" id="WP_380538260.1">
    <property type="nucleotide sequence ID" value="NZ_JBHFAB010000016.1"/>
</dbReference>
<feature type="transmembrane region" description="Helical" evidence="2">
    <location>
        <begin position="132"/>
        <end position="151"/>
    </location>
</feature>
<feature type="transmembrane region" description="Helical" evidence="2">
    <location>
        <begin position="406"/>
        <end position="428"/>
    </location>
</feature>
<proteinExistence type="predicted"/>
<keyword evidence="2" id="KW-1133">Transmembrane helix</keyword>
<keyword evidence="2" id="KW-0812">Transmembrane</keyword>
<evidence type="ECO:0000256" key="1">
    <source>
        <dbReference type="SAM" id="MobiDB-lite"/>
    </source>
</evidence>
<dbReference type="EMBL" id="JBHFAB010000016">
    <property type="protein sequence ID" value="MFC1419196.1"/>
    <property type="molecule type" value="Genomic_DNA"/>
</dbReference>
<dbReference type="InterPro" id="IPR036259">
    <property type="entry name" value="MFS_trans_sf"/>
</dbReference>
<feature type="transmembrane region" description="Helical" evidence="2">
    <location>
        <begin position="100"/>
        <end position="120"/>
    </location>
</feature>
<gene>
    <name evidence="3" type="ORF">ACEZDE_21530</name>
</gene>
<feature type="transmembrane region" description="Helical" evidence="2">
    <location>
        <begin position="75"/>
        <end position="94"/>
    </location>
</feature>
<dbReference type="Gene3D" id="1.20.1250.20">
    <property type="entry name" value="MFS general substrate transporter like domains"/>
    <property type="match status" value="1"/>
</dbReference>
<dbReference type="InterPro" id="IPR011701">
    <property type="entry name" value="MFS"/>
</dbReference>
<feature type="transmembrane region" description="Helical" evidence="2">
    <location>
        <begin position="46"/>
        <end position="68"/>
    </location>
</feature>
<feature type="region of interest" description="Disordered" evidence="1">
    <location>
        <begin position="183"/>
        <end position="237"/>
    </location>
</feature>
<sequence length="513" mass="49861">MPRRPLPSATLPLVTLFSSGYLAPYLLPTLVGRLGSDFGLTPTQAGAVGSAMLLASAAAGLGLAARVAVVGAVRLARIGLTLLVLGFGTAAAAPAGELPLLLVGCLLGGLGAGTATAVAAAGTAAGRDPHRVSVLGLLVTSAVAGCLYLTLPHLGGGHSLPFACIAGWAALALPWTSRLGGDAARERGTGRPAGRGAGRAAGKSGARGVGRVAQQGADRGTGRVEDRDGVGRGAGRVAQQRLMRRAAGRPLPTRVAGGVLAVGLFLWSLAQNSLWGVSGRIGLERAGLSAPLLGLVFALALGAGLIGTASAGSLGTRFGRALPIGLGTAAIAGCVALSATAHSAGPFAVGEICWNAVYPFVLSYLLALAARIDAGGRWAVLVGSASSLGVACGPITGTLLTVHAGFTVTGAVLGATLLLVALPMAAVAHAADRGPAEAAAPGVEPAVVAAVEPLTAPVAVPAPELVAALLALPEPEPTALAGPELALALLTVPGPAASPTPAAVPAPVPVGSP</sequence>
<evidence type="ECO:0000256" key="2">
    <source>
        <dbReference type="SAM" id="Phobius"/>
    </source>
</evidence>